<gene>
    <name evidence="2" type="ORF">GT755_37705</name>
</gene>
<name>A0A7C9NNR7_9ACTN</name>
<dbReference type="Pfam" id="PF13374">
    <property type="entry name" value="TPR_10"/>
    <property type="match status" value="1"/>
</dbReference>
<protein>
    <submittedName>
        <fullName evidence="2">Tetratricopeptide repeat protein</fullName>
    </submittedName>
</protein>
<organism evidence="2 3">
    <name type="scientific">Herbidospora solisilvae</name>
    <dbReference type="NCBI Taxonomy" id="2696284"/>
    <lineage>
        <taxon>Bacteria</taxon>
        <taxon>Bacillati</taxon>
        <taxon>Actinomycetota</taxon>
        <taxon>Actinomycetes</taxon>
        <taxon>Streptosporangiales</taxon>
        <taxon>Streptosporangiaceae</taxon>
        <taxon>Herbidospora</taxon>
    </lineage>
</organism>
<dbReference type="Proteomes" id="UP000479526">
    <property type="component" value="Unassembled WGS sequence"/>
</dbReference>
<dbReference type="PANTHER" id="PTHR46082:SF6">
    <property type="entry name" value="AAA+ ATPASE DOMAIN-CONTAINING PROTEIN-RELATED"/>
    <property type="match status" value="1"/>
</dbReference>
<dbReference type="RefSeq" id="WP_161484326.1">
    <property type="nucleotide sequence ID" value="NZ_WXEW01000016.1"/>
</dbReference>
<accession>A0A7C9NNR7</accession>
<dbReference type="Pfam" id="PF13424">
    <property type="entry name" value="TPR_12"/>
    <property type="match status" value="1"/>
</dbReference>
<proteinExistence type="predicted"/>
<dbReference type="AlphaFoldDB" id="A0A7C9NNR7"/>
<dbReference type="InterPro" id="IPR011990">
    <property type="entry name" value="TPR-like_helical_dom_sf"/>
</dbReference>
<dbReference type="InterPro" id="IPR027417">
    <property type="entry name" value="P-loop_NTPase"/>
</dbReference>
<dbReference type="SUPFAM" id="SSF52540">
    <property type="entry name" value="P-loop containing nucleoside triphosphate hydrolases"/>
    <property type="match status" value="1"/>
</dbReference>
<dbReference type="PANTHER" id="PTHR46082">
    <property type="entry name" value="ATP/GTP-BINDING PROTEIN-RELATED"/>
    <property type="match status" value="1"/>
</dbReference>
<dbReference type="NCBIfam" id="NF040586">
    <property type="entry name" value="FxSxx_TPR"/>
    <property type="match status" value="1"/>
</dbReference>
<reference evidence="2 3" key="1">
    <citation type="submission" date="2020-01" db="EMBL/GenBank/DDBJ databases">
        <title>Herbidospora sp. NEAU-GS84 nov., a novel actinomycete isolated from soil.</title>
        <authorList>
            <person name="Han L."/>
        </authorList>
    </citation>
    <scope>NUCLEOTIDE SEQUENCE [LARGE SCALE GENOMIC DNA]</scope>
    <source>
        <strain evidence="2 3">NEAU-GS84</strain>
    </source>
</reference>
<sequence length="741" mass="78145">MSAFAGPGPHHASSGAAPALDVGGVQDVTGSTVGRDVIQIGSARDVVIGDHHHHHQHQLARAPLPDAATLEAPAGLAGLPRPPAAVFVGRERVLAQARKALKAPSSAGAVITQAAVHGLGGIGKSELALQYAAAHRDDYRLVWWIEADTPAQMEHSLAGLARALCAGTHSVAAAQASVEEAAGWAMAWLAGHTGWLLIFDNLERLEDVRPFLGRLSGGPATRGAHRGHVLITTRRALGWPALGCAAIDLDVLSPQAAVTVLAGLIGPGASPEDDDVAGLAADLGCLPLALTQAGAFIAATPGMSVAGYRALLRQDPQEVYAAAAPGSDAERVIAKIWTITRDHIAAANPLAPRLLALLSCYAPDHLPIDVLHHLPGASRLQIGTALGVLASYSMITISSDNGTDRGAVSVHRLVQAVTWAGLPGDQRHAVSEQAADLLEAALPDDPDRIGNWPLFGRLLSHARRALAPDSPGMLKIIEYLQAVGDRATAKILQHQLYETLRDTLGREDRHTLTAQANLASLTGETGDAIAARDQFAALLPVVERVLGADHLGALTCRSNLARWTGATGDLAGARHQYLTAVPLFEHALGAEHPDTLIVRAGLAAWTGVMGESVAARDQMTALLPLMTRVFGAEHPHTLDAHAHLARWTGESGYTVQARDQFAALLPIRERVQGPEHPDTLSTRADLARWTGRAGSPVRARDLYAALLPIRKQLLGAKHPDTLATKAELTYWRRMAKGYPSQ</sequence>
<evidence type="ECO:0000256" key="1">
    <source>
        <dbReference type="SAM" id="MobiDB-lite"/>
    </source>
</evidence>
<evidence type="ECO:0000313" key="2">
    <source>
        <dbReference type="EMBL" id="NAS27392.1"/>
    </source>
</evidence>
<keyword evidence="3" id="KW-1185">Reference proteome</keyword>
<dbReference type="Gene3D" id="3.40.50.300">
    <property type="entry name" value="P-loop containing nucleotide triphosphate hydrolases"/>
    <property type="match status" value="1"/>
</dbReference>
<dbReference type="Gene3D" id="1.25.40.10">
    <property type="entry name" value="Tetratricopeptide repeat domain"/>
    <property type="match status" value="2"/>
</dbReference>
<comment type="caution">
    <text evidence="2">The sequence shown here is derived from an EMBL/GenBank/DDBJ whole genome shotgun (WGS) entry which is preliminary data.</text>
</comment>
<dbReference type="EMBL" id="WXEW01000016">
    <property type="protein sequence ID" value="NAS27392.1"/>
    <property type="molecule type" value="Genomic_DNA"/>
</dbReference>
<feature type="region of interest" description="Disordered" evidence="1">
    <location>
        <begin position="1"/>
        <end position="21"/>
    </location>
</feature>
<evidence type="ECO:0000313" key="3">
    <source>
        <dbReference type="Proteomes" id="UP000479526"/>
    </source>
</evidence>
<dbReference type="InterPro" id="IPR053137">
    <property type="entry name" value="NLR-like"/>
</dbReference>